<evidence type="ECO:0000259" key="6">
    <source>
        <dbReference type="Pfam" id="PF22178"/>
    </source>
</evidence>
<dbReference type="NCBIfam" id="TIGR01646">
    <property type="entry name" value="vgr_GE"/>
    <property type="match status" value="1"/>
</dbReference>
<dbReference type="Pfam" id="PF04717">
    <property type="entry name" value="Phage_base_V"/>
    <property type="match status" value="1"/>
</dbReference>
<dbReference type="Pfam" id="PF05954">
    <property type="entry name" value="Phage_GPD"/>
    <property type="match status" value="1"/>
</dbReference>
<dbReference type="InterPro" id="IPR037026">
    <property type="entry name" value="Vgr_OB-fold_dom_sf"/>
</dbReference>
<feature type="domain" description="Gp5/Type VI secretion system Vgr protein OB-fold" evidence="5">
    <location>
        <begin position="391"/>
        <end position="455"/>
    </location>
</feature>
<dbReference type="PANTHER" id="PTHR32305">
    <property type="match status" value="1"/>
</dbReference>
<gene>
    <name evidence="7" type="ORF">BC777_2907</name>
</gene>
<dbReference type="Gene3D" id="2.30.110.50">
    <property type="match status" value="1"/>
</dbReference>
<dbReference type="InterPro" id="IPR050708">
    <property type="entry name" value="T6SS_VgrG/RHS"/>
</dbReference>
<dbReference type="SUPFAM" id="SSF69279">
    <property type="entry name" value="Phage tail proteins"/>
    <property type="match status" value="2"/>
</dbReference>
<organism evidence="7 8">
    <name type="scientific">Yoonia maricola</name>
    <dbReference type="NCBI Taxonomy" id="420999"/>
    <lineage>
        <taxon>Bacteria</taxon>
        <taxon>Pseudomonadati</taxon>
        <taxon>Pseudomonadota</taxon>
        <taxon>Alphaproteobacteria</taxon>
        <taxon>Rhodobacterales</taxon>
        <taxon>Paracoccaceae</taxon>
        <taxon>Yoonia</taxon>
    </lineage>
</organism>
<evidence type="ECO:0000256" key="3">
    <source>
        <dbReference type="ARBA" id="ARBA00022525"/>
    </source>
</evidence>
<evidence type="ECO:0000313" key="8">
    <source>
        <dbReference type="Proteomes" id="UP000228531"/>
    </source>
</evidence>
<proteinExistence type="inferred from homology"/>
<dbReference type="Gene3D" id="2.40.50.230">
    <property type="entry name" value="Gp5 N-terminal domain"/>
    <property type="match status" value="1"/>
</dbReference>
<dbReference type="Proteomes" id="UP000228531">
    <property type="component" value="Unassembled WGS sequence"/>
</dbReference>
<dbReference type="InterPro" id="IPR006533">
    <property type="entry name" value="T6SS_Vgr_RhsGE"/>
</dbReference>
<feature type="domain" description="Gp5/Type VI secretion system Vgr C-terminal trimerisation" evidence="6">
    <location>
        <begin position="472"/>
        <end position="569"/>
    </location>
</feature>
<comment type="subcellular location">
    <subcellularLocation>
        <location evidence="1">Secreted</location>
    </subcellularLocation>
</comment>
<dbReference type="RefSeq" id="WP_100368876.1">
    <property type="nucleotide sequence ID" value="NZ_PGTY01000003.1"/>
</dbReference>
<keyword evidence="3" id="KW-0964">Secreted</keyword>
<dbReference type="InterPro" id="IPR006531">
    <property type="entry name" value="Gp5/Vgr_OB"/>
</dbReference>
<dbReference type="NCBIfam" id="TIGR03361">
    <property type="entry name" value="VI_Rhs_Vgr"/>
    <property type="match status" value="1"/>
</dbReference>
<dbReference type="Gene3D" id="3.55.50.10">
    <property type="entry name" value="Baseplate protein-like domains"/>
    <property type="match status" value="1"/>
</dbReference>
<protein>
    <submittedName>
        <fullName evidence="7">Type VI secretion system secreted protein VgrG</fullName>
    </submittedName>
</protein>
<feature type="region of interest" description="Disordered" evidence="4">
    <location>
        <begin position="244"/>
        <end position="264"/>
    </location>
</feature>
<evidence type="ECO:0000256" key="1">
    <source>
        <dbReference type="ARBA" id="ARBA00004613"/>
    </source>
</evidence>
<keyword evidence="8" id="KW-1185">Reference proteome</keyword>
<dbReference type="AlphaFoldDB" id="A0A2M8W1W7"/>
<dbReference type="EMBL" id="PGTY01000003">
    <property type="protein sequence ID" value="PJI84914.1"/>
    <property type="molecule type" value="Genomic_DNA"/>
</dbReference>
<sequence length="688" mass="76730">MHLNKIFSQADRQGRLSTILSKDALVLLRMDGTEELSGDFTWRVEALSDDPALDLHGLLGTHATVEVDHADGTRAFDGIVCEAEARGASENGHRYDLILRPWLHVAGLRRNMRIFHDKTVVQIVEEVLGAYAHLGDPHLDVQVTGEYPVLEYTVQYGESDADFMRRQLERHGISWSWRHVAGSHTLLLTDAAFSLPEVPGAARPYYGVAGYHRHEEEHFRLWTAAERITTGAVRLTEYNFKTPSASQEVEQAGEATHPNGDMESYDWPGDYLDQGAGRDVVARRTDAARGQAPRHRAEGDVASLGAGWRVTLKGDDVPGATGRTFVCLKAEHRFRAQGYGSGDSGGDETPYDGSYVLMPDDTPYRPEQRTVGPKVQGPETAVVVGEGEIDCDVHGRIRVQFHWDLDAAHTMWVRVSQNWAGKGWGGMVIPRIGMEVIVEHLRGDPDKPIVTGCVYNGKNTPPYELPEHKTRSTFKTDTHQGEGFNELRFEDEKDKEEIFLHAQKDHNTTILHNESHQIGNDRSKLVGNDQKERVNRDKQIDVGRDHVETIGQDEKKTVMRNAERQVDKDSFDYVNNHRIEYTYANHQEEVGAHHYMKVEGDSEVAVGQKLFTRSKMQVLHAKDKFIIGGPGGTIEINSSGVVIRANKIDLKGPVNVTAGAPDQIASLESAINEGLDLAEVCIRKLTDE</sequence>
<dbReference type="InterPro" id="IPR017847">
    <property type="entry name" value="T6SS_RhsGE_Vgr_subset"/>
</dbReference>
<dbReference type="SUPFAM" id="SSF69349">
    <property type="entry name" value="Phage fibre proteins"/>
    <property type="match status" value="1"/>
</dbReference>
<accession>A0A2M8W1W7</accession>
<evidence type="ECO:0000256" key="2">
    <source>
        <dbReference type="ARBA" id="ARBA00005558"/>
    </source>
</evidence>
<name>A0A2M8W1W7_9RHOB</name>
<evidence type="ECO:0000313" key="7">
    <source>
        <dbReference type="EMBL" id="PJI84914.1"/>
    </source>
</evidence>
<comment type="similarity">
    <text evidence="2">Belongs to the VgrG protein family.</text>
</comment>
<dbReference type="PANTHER" id="PTHR32305:SF15">
    <property type="entry name" value="PROTEIN RHSA-RELATED"/>
    <property type="match status" value="1"/>
</dbReference>
<dbReference type="Pfam" id="PF22178">
    <property type="entry name" value="Gp5_trimer_C"/>
    <property type="match status" value="1"/>
</dbReference>
<dbReference type="Gene3D" id="4.10.220.110">
    <property type="match status" value="1"/>
</dbReference>
<dbReference type="GO" id="GO:0005576">
    <property type="term" value="C:extracellular region"/>
    <property type="evidence" value="ECO:0007669"/>
    <property type="project" value="UniProtKB-SubCell"/>
</dbReference>
<comment type="caution">
    <text evidence="7">The sequence shown here is derived from an EMBL/GenBank/DDBJ whole genome shotgun (WGS) entry which is preliminary data.</text>
</comment>
<dbReference type="SUPFAM" id="SSF69255">
    <property type="entry name" value="gp5 N-terminal domain-like"/>
    <property type="match status" value="1"/>
</dbReference>
<evidence type="ECO:0000256" key="4">
    <source>
        <dbReference type="SAM" id="MobiDB-lite"/>
    </source>
</evidence>
<dbReference type="OrthoDB" id="9762420at2"/>
<reference evidence="7 8" key="1">
    <citation type="submission" date="2017-11" db="EMBL/GenBank/DDBJ databases">
        <title>Genomic Encyclopedia of Archaeal and Bacterial Type Strains, Phase II (KMG-II): From Individual Species to Whole Genera.</title>
        <authorList>
            <person name="Goeker M."/>
        </authorList>
    </citation>
    <scope>NUCLEOTIDE SEQUENCE [LARGE SCALE GENOMIC DNA]</scope>
    <source>
        <strain evidence="7 8">DSM 29128</strain>
    </source>
</reference>
<dbReference type="InterPro" id="IPR054030">
    <property type="entry name" value="Gp5_Vgr_C"/>
</dbReference>
<evidence type="ECO:0000259" key="5">
    <source>
        <dbReference type="Pfam" id="PF04717"/>
    </source>
</evidence>